<proteinExistence type="predicted"/>
<sequence length="430" mass="49944">MKNRIFIFEFVSGGGFNKIELPNSFFSEGFGMLRSIISDFKLLEFEITTLLDHRILYLVPLLKVDKVEALEKEEEYVLKFEYLVKQSEYCFIIAPEFSKTLYRLTKIVKKNKKKLLSIDLKGITLGTSKLDTFKFFELSKVKTPQTFLLPRRKQNFDSNFVIEKFKNLNCPIIIKPEDGVGADSIYYFESEEKIIEFFNDSKEKLDVIRNYILQEYVEGKDLSVSLLGIENSTLKILSVNAQDIDIKKSNFESKYFGGHTPVENYTEIEASLKENFKKMDLSRFKGYFGIDFIRKENGEIYFIEINPRLTTSYLGLRNIINQNLAKMILYSKQSNKNKLPAVVLENHSSFSRIELVHKSPKLNKKIMEKLIDEALNLIPEMVTPPISLDGSSQFTCFIATKTKDFLSSKKRMQEINQTLQSLDYLIVKQE</sequence>
<dbReference type="Pfam" id="PF02655">
    <property type="entry name" value="ATP-grasp_3"/>
    <property type="match status" value="1"/>
</dbReference>
<feature type="domain" description="ATP-grasp" evidence="1">
    <location>
        <begin position="133"/>
        <end position="333"/>
    </location>
</feature>
<reference evidence="2" key="1">
    <citation type="journal article" date="2015" name="Nature">
        <title>Complex archaea that bridge the gap between prokaryotes and eukaryotes.</title>
        <authorList>
            <person name="Spang A."/>
            <person name="Saw J.H."/>
            <person name="Jorgensen S.L."/>
            <person name="Zaremba-Niedzwiedzka K."/>
            <person name="Martijn J."/>
            <person name="Lind A.E."/>
            <person name="van Eijk R."/>
            <person name="Schleper C."/>
            <person name="Guy L."/>
            <person name="Ettema T.J."/>
        </authorList>
    </citation>
    <scope>NUCLEOTIDE SEQUENCE</scope>
</reference>
<evidence type="ECO:0000259" key="1">
    <source>
        <dbReference type="PROSITE" id="PS50975"/>
    </source>
</evidence>
<dbReference type="SUPFAM" id="SSF56059">
    <property type="entry name" value="Glutathione synthetase ATP-binding domain-like"/>
    <property type="match status" value="1"/>
</dbReference>
<comment type="caution">
    <text evidence="2">The sequence shown here is derived from an EMBL/GenBank/DDBJ whole genome shotgun (WGS) entry which is preliminary data.</text>
</comment>
<evidence type="ECO:0000313" key="2">
    <source>
        <dbReference type="EMBL" id="KKN73045.1"/>
    </source>
</evidence>
<dbReference type="AlphaFoldDB" id="A0A0F9SVR3"/>
<name>A0A0F9SVR3_9ZZZZ</name>
<dbReference type="GO" id="GO:0005737">
    <property type="term" value="C:cytoplasm"/>
    <property type="evidence" value="ECO:0007669"/>
    <property type="project" value="TreeGrafter"/>
</dbReference>
<dbReference type="GO" id="GO:0046872">
    <property type="term" value="F:metal ion binding"/>
    <property type="evidence" value="ECO:0007669"/>
    <property type="project" value="InterPro"/>
</dbReference>
<dbReference type="EMBL" id="LAZR01000351">
    <property type="protein sequence ID" value="KKN73045.1"/>
    <property type="molecule type" value="Genomic_DNA"/>
</dbReference>
<protein>
    <recommendedName>
        <fullName evidence="1">ATP-grasp domain-containing protein</fullName>
    </recommendedName>
</protein>
<accession>A0A0F9SVR3</accession>
<dbReference type="GO" id="GO:0005524">
    <property type="term" value="F:ATP binding"/>
    <property type="evidence" value="ECO:0007669"/>
    <property type="project" value="InterPro"/>
</dbReference>
<dbReference type="PANTHER" id="PTHR21621">
    <property type="entry name" value="RIBOSOMAL PROTEIN S6 MODIFICATION PROTEIN"/>
    <property type="match status" value="1"/>
</dbReference>
<dbReference type="Gene3D" id="3.40.50.11770">
    <property type="match status" value="1"/>
</dbReference>
<dbReference type="InterPro" id="IPR003806">
    <property type="entry name" value="ATP-grasp_PylC-type"/>
</dbReference>
<dbReference type="InterPro" id="IPR005479">
    <property type="entry name" value="CPAse_ATP-bd"/>
</dbReference>
<dbReference type="PROSITE" id="PS50975">
    <property type="entry name" value="ATP_GRASP"/>
    <property type="match status" value="1"/>
</dbReference>
<gene>
    <name evidence="2" type="ORF">LCGC14_0404800</name>
</gene>
<dbReference type="Pfam" id="PF18301">
    <property type="entry name" value="preATP-grasp_3"/>
    <property type="match status" value="1"/>
</dbReference>
<dbReference type="PROSITE" id="PS00867">
    <property type="entry name" value="CPSASE_2"/>
    <property type="match status" value="1"/>
</dbReference>
<dbReference type="GO" id="GO:0043774">
    <property type="term" value="F:coenzyme F420-2 alpha-glutamyl ligase activity"/>
    <property type="evidence" value="ECO:0007669"/>
    <property type="project" value="TreeGrafter"/>
</dbReference>
<dbReference type="PANTHER" id="PTHR21621:SF2">
    <property type="entry name" value="COENZYME GAMMA-F420-2:ALPHA-L-GLUTAMATE LIGASE"/>
    <property type="match status" value="1"/>
</dbReference>
<dbReference type="InterPro" id="IPR011761">
    <property type="entry name" value="ATP-grasp"/>
</dbReference>
<dbReference type="Gene3D" id="3.30.470.20">
    <property type="entry name" value="ATP-grasp fold, B domain"/>
    <property type="match status" value="1"/>
</dbReference>
<dbReference type="InterPro" id="IPR040803">
    <property type="entry name" value="MfnD_preATP-grasp"/>
</dbReference>
<organism evidence="2">
    <name type="scientific">marine sediment metagenome</name>
    <dbReference type="NCBI Taxonomy" id="412755"/>
    <lineage>
        <taxon>unclassified sequences</taxon>
        <taxon>metagenomes</taxon>
        <taxon>ecological metagenomes</taxon>
    </lineage>
</organism>